<sequence>MQVDCWFARVLAVLILVWLAAAPLPSAADAIEPPALAARVAAGSLPKMEQRLPQSPAVVRLEGAGQRPGAYGGQLRLLMSQSRDTRMMVVYGYARLVGYDANWRPVPDILEAIDVKEGRIFTLTLRKGHRWSDGQPFTAEDFRFYWEDVANNPELSPGGPDRFLLVDDKPPRFEVVDARTLRYTWERPNPHFLPALAGARPDEIFQPAHYLKPFHPRYAEAEALAEKVAAAGQRNWSALFTRISNHYHNDNPDLPTLDPWVLTTPPPSSRFIFARNPFYHRVDVNGRQLPYIDEVALTIVSPQLIPVKAAAGEADLQARGLSFENFTILKQGAARNNYEVRLWPSARGSELALFPNLNVENPTQRALVRDARFRQALSLAINRDEISQVIYYGMARLGNDTVLPASPLFKPDYEERYAAFDLARANGLLDALGLRRGADGFRLTADGTPLEIVVETSGEDPVQVAILQLITETWKAAGVRLLIKPEERQVLRNRVFAGLALMSAWYGLENGLANADTLPSELAPTSQVQLSWPKWGQYYETSGRSGEAVDMPAATELAELYEAWLKTLDPARRAEIWHRMLAIRAEQQFSIGTVRGVPQPVVVSNRLQNVPAEAVYNWEPGAHFGVHHPDTFWFADAAPPAKR</sequence>
<dbReference type="EMBL" id="UIDG01000013">
    <property type="protein sequence ID" value="SUS03715.1"/>
    <property type="molecule type" value="Genomic_DNA"/>
</dbReference>
<dbReference type="GO" id="GO:0015833">
    <property type="term" value="P:peptide transport"/>
    <property type="evidence" value="ECO:0007669"/>
    <property type="project" value="TreeGrafter"/>
</dbReference>
<dbReference type="CDD" id="cd08500">
    <property type="entry name" value="PBP2_NikA_DppA_OppA_like_4"/>
    <property type="match status" value="1"/>
</dbReference>
<name>A0A380T834_9ZZZZ</name>
<dbReference type="AlphaFoldDB" id="A0A380T834"/>
<dbReference type="PANTHER" id="PTHR30290">
    <property type="entry name" value="PERIPLASMIC BINDING COMPONENT OF ABC TRANSPORTER"/>
    <property type="match status" value="1"/>
</dbReference>
<dbReference type="InterPro" id="IPR039424">
    <property type="entry name" value="SBP_5"/>
</dbReference>
<dbReference type="InterPro" id="IPR000914">
    <property type="entry name" value="SBP_5_dom"/>
</dbReference>
<protein>
    <submittedName>
        <fullName evidence="2">Peptide ABC transporter substrate-binding protein</fullName>
    </submittedName>
</protein>
<reference evidence="2" key="1">
    <citation type="submission" date="2018-07" db="EMBL/GenBank/DDBJ databases">
        <authorList>
            <person name="Quirk P.G."/>
            <person name="Krulwich T.A."/>
        </authorList>
    </citation>
    <scope>NUCLEOTIDE SEQUENCE</scope>
</reference>
<dbReference type="Pfam" id="PF00496">
    <property type="entry name" value="SBP_bac_5"/>
    <property type="match status" value="1"/>
</dbReference>
<dbReference type="GO" id="GO:1904680">
    <property type="term" value="F:peptide transmembrane transporter activity"/>
    <property type="evidence" value="ECO:0007669"/>
    <property type="project" value="TreeGrafter"/>
</dbReference>
<accession>A0A380T834</accession>
<gene>
    <name evidence="2" type="ORF">DF3PB_110016</name>
    <name evidence="3" type="ORF">DF3PB_460005</name>
</gene>
<dbReference type="SUPFAM" id="SSF53850">
    <property type="entry name" value="Periplasmic binding protein-like II"/>
    <property type="match status" value="1"/>
</dbReference>
<evidence type="ECO:0000313" key="2">
    <source>
        <dbReference type="EMBL" id="SUS03715.1"/>
    </source>
</evidence>
<dbReference type="Gene3D" id="3.40.190.10">
    <property type="entry name" value="Periplasmic binding protein-like II"/>
    <property type="match status" value="1"/>
</dbReference>
<dbReference type="EMBL" id="UIDG01000401">
    <property type="protein sequence ID" value="SUS07545.1"/>
    <property type="molecule type" value="Genomic_DNA"/>
</dbReference>
<organism evidence="2">
    <name type="scientific">metagenome</name>
    <dbReference type="NCBI Taxonomy" id="256318"/>
    <lineage>
        <taxon>unclassified sequences</taxon>
        <taxon>metagenomes</taxon>
    </lineage>
</organism>
<proteinExistence type="predicted"/>
<dbReference type="Gene3D" id="3.10.105.10">
    <property type="entry name" value="Dipeptide-binding Protein, Domain 3"/>
    <property type="match status" value="1"/>
</dbReference>
<dbReference type="PANTHER" id="PTHR30290:SF62">
    <property type="entry name" value="OLIGOPEPTIDE ABC TRANSPORTER, PERIPLASMIC OLIGOPEPTIDE-BINDING PROTEIN"/>
    <property type="match status" value="1"/>
</dbReference>
<feature type="domain" description="Solute-binding protein family 5" evidence="1">
    <location>
        <begin position="105"/>
        <end position="498"/>
    </location>
</feature>
<evidence type="ECO:0000259" key="1">
    <source>
        <dbReference type="Pfam" id="PF00496"/>
    </source>
</evidence>
<evidence type="ECO:0000313" key="3">
    <source>
        <dbReference type="EMBL" id="SUS07545.1"/>
    </source>
</evidence>